<feature type="domain" description="Clp ATPase C-terminal" evidence="5">
    <location>
        <begin position="399"/>
        <end position="484"/>
    </location>
</feature>
<evidence type="ECO:0000256" key="3">
    <source>
        <dbReference type="SAM" id="MobiDB-lite"/>
    </source>
</evidence>
<evidence type="ECO:0000256" key="2">
    <source>
        <dbReference type="ARBA" id="ARBA00022840"/>
    </source>
</evidence>
<organism evidence="6 7">
    <name type="scientific">Candida glabrata</name>
    <name type="common">Yeast</name>
    <name type="synonym">Torulopsis glabrata</name>
    <dbReference type="NCBI Taxonomy" id="5478"/>
    <lineage>
        <taxon>Eukaryota</taxon>
        <taxon>Fungi</taxon>
        <taxon>Dikarya</taxon>
        <taxon>Ascomycota</taxon>
        <taxon>Saccharomycotina</taxon>
        <taxon>Saccharomycetes</taxon>
        <taxon>Saccharomycetales</taxon>
        <taxon>Saccharomycetaceae</taxon>
        <taxon>Nakaseomyces</taxon>
    </lineage>
</organism>
<dbReference type="Gene3D" id="1.10.8.60">
    <property type="match status" value="1"/>
</dbReference>
<dbReference type="VEuPathDB" id="FungiDB:GWK60_K06765"/>
<dbReference type="GO" id="GO:0005759">
    <property type="term" value="C:mitochondrial matrix"/>
    <property type="evidence" value="ECO:0007669"/>
    <property type="project" value="EnsemblFungi"/>
</dbReference>
<feature type="domain" description="AAA+ ATPase" evidence="4">
    <location>
        <begin position="168"/>
        <end position="330"/>
    </location>
</feature>
<evidence type="ECO:0000256" key="1">
    <source>
        <dbReference type="ARBA" id="ARBA00022741"/>
    </source>
</evidence>
<dbReference type="Proteomes" id="UP000054886">
    <property type="component" value="Unassembled WGS sequence"/>
</dbReference>
<dbReference type="EMBL" id="LLZZ01000194">
    <property type="protein sequence ID" value="KTA95028.1"/>
    <property type="molecule type" value="Genomic_DNA"/>
</dbReference>
<dbReference type="GO" id="GO:0051603">
    <property type="term" value="P:proteolysis involved in protein catabolic process"/>
    <property type="evidence" value="ECO:0007669"/>
    <property type="project" value="TreeGrafter"/>
</dbReference>
<dbReference type="SMART" id="SM01086">
    <property type="entry name" value="ClpB_D2-small"/>
    <property type="match status" value="1"/>
</dbReference>
<dbReference type="VEuPathDB" id="FungiDB:CAGL0K06919g"/>
<feature type="region of interest" description="Disordered" evidence="3">
    <location>
        <begin position="101"/>
        <end position="145"/>
    </location>
</feature>
<dbReference type="InterPro" id="IPR019489">
    <property type="entry name" value="Clp_ATPase_C"/>
</dbReference>
<sequence length="549" mass="60942">MLALNSYGCSRAAGLVNRIAVNALICRFMSSSDNASRLLVQQNTNESIPPPRKLKAYLDEYVIGQEIGKKVLSVVVYNHYLRINDKQKKAELQRQREIIEESNNIRAAESTKDGNDPDDNSSGKDDTSPISDVIQKPYKPSEKEAGMRNLKMQIDMKLDQEDQDLELSKSNVLVIGPSGSGKTLLAQTLARVLDVPIAISDCTQLTQAGYIGEDVEVCIERLLVNANYDVAKAEKGIIVLDEIDKLAKSSSSFGTKDVSGEGVQQSLLKIIEGHNVEITVKKPVKVGTDKNNNQTTAKKDETFVINTSNILFMIMGAFVNLDKIVAKRIRKLQNKEEKDGEEEDMSKSSAYSNSIETINLENGKQTSALNLATPTDLVSYGMIPELVGRVPIITALEPLQSNDLFHILKEPKNALFDQYTYIFKQFGVRLCMTDKALKKVADFALKERTGARGLRGIMERLLLNVNYECPDSGISYVLVNEKTVDSLQQTEYSLATHVEAKYYSRGQADELIADVYAEDEALGRVLDKELGRTSTIAKRKEQSKLLQAQ</sequence>
<dbReference type="VEuPathDB" id="FungiDB:GVI51_K06765"/>
<gene>
    <name evidence="6" type="ORF">AO440_003546</name>
</gene>
<reference evidence="6 7" key="1">
    <citation type="submission" date="2015-10" db="EMBL/GenBank/DDBJ databases">
        <title>Draft genomes sequences of Candida glabrata isolates 1A, 1B, 2A, 2B, 3A and 3B.</title>
        <authorList>
            <person name="Haavelsrud O.E."/>
            <person name="Gaustad P."/>
        </authorList>
    </citation>
    <scope>NUCLEOTIDE SEQUENCE [LARGE SCALE GENOMIC DNA]</scope>
    <source>
        <strain evidence="6">910700640</strain>
    </source>
</reference>
<evidence type="ECO:0000313" key="6">
    <source>
        <dbReference type="EMBL" id="KTA95028.1"/>
    </source>
</evidence>
<dbReference type="InterPro" id="IPR003959">
    <property type="entry name" value="ATPase_AAA_core"/>
</dbReference>
<dbReference type="InterPro" id="IPR027417">
    <property type="entry name" value="P-loop_NTPase"/>
</dbReference>
<accession>A0A0W0C647</accession>
<evidence type="ECO:0000313" key="7">
    <source>
        <dbReference type="Proteomes" id="UP000054886"/>
    </source>
</evidence>
<comment type="caution">
    <text evidence="6">The sequence shown here is derived from an EMBL/GenBank/DDBJ whole genome shotgun (WGS) entry which is preliminary data.</text>
</comment>
<evidence type="ECO:0000259" key="5">
    <source>
        <dbReference type="SMART" id="SM01086"/>
    </source>
</evidence>
<protein>
    <submittedName>
        <fullName evidence="6">Mitochondrial clpX-like chaperone MCX1</fullName>
    </submittedName>
</protein>
<feature type="compositionally biased region" description="Basic and acidic residues" evidence="3">
    <location>
        <begin position="109"/>
        <end position="127"/>
    </location>
</feature>
<dbReference type="AlphaFoldDB" id="A0A0W0C647"/>
<evidence type="ECO:0000259" key="4">
    <source>
        <dbReference type="SMART" id="SM00382"/>
    </source>
</evidence>
<dbReference type="SUPFAM" id="SSF52540">
    <property type="entry name" value="P-loop containing nucleoside triphosphate hydrolases"/>
    <property type="match status" value="1"/>
</dbReference>
<dbReference type="GO" id="GO:0042026">
    <property type="term" value="P:protein refolding"/>
    <property type="evidence" value="ECO:0007669"/>
    <property type="project" value="EnsemblFungi"/>
</dbReference>
<dbReference type="PANTHER" id="PTHR48102">
    <property type="entry name" value="ATP-DEPENDENT CLP PROTEASE ATP-BINDING SUBUNIT CLPX-LIKE, MITOCHONDRIAL-RELATED"/>
    <property type="match status" value="1"/>
</dbReference>
<dbReference type="PANTHER" id="PTHR48102:SF7">
    <property type="entry name" value="ATP-DEPENDENT CLP PROTEASE ATP-BINDING SUBUNIT CLPX-LIKE, MITOCHONDRIAL"/>
    <property type="match status" value="1"/>
</dbReference>
<dbReference type="Pfam" id="PF07724">
    <property type="entry name" value="AAA_2"/>
    <property type="match status" value="1"/>
</dbReference>
<keyword evidence="2" id="KW-0067">ATP-binding</keyword>
<dbReference type="SMART" id="SM00382">
    <property type="entry name" value="AAA"/>
    <property type="match status" value="1"/>
</dbReference>
<name>A0A0W0C647_CANGB</name>
<keyword evidence="1" id="KW-0547">Nucleotide-binding</keyword>
<dbReference type="VEuPathDB" id="FungiDB:B1J91_K06919g"/>
<dbReference type="GO" id="GO:0030150">
    <property type="term" value="P:protein import into mitochondrial matrix"/>
    <property type="evidence" value="ECO:0007669"/>
    <property type="project" value="EnsemblFungi"/>
</dbReference>
<dbReference type="InterPro" id="IPR050052">
    <property type="entry name" value="ATP-dep_Clp_protease_ClpX"/>
</dbReference>
<dbReference type="Gene3D" id="3.40.50.300">
    <property type="entry name" value="P-loop containing nucleotide triphosphate hydrolases"/>
    <property type="match status" value="1"/>
</dbReference>
<dbReference type="FunFam" id="1.10.8.60:FF:000002">
    <property type="entry name" value="ATP-dependent Clp protease ATP-binding subunit ClpX"/>
    <property type="match status" value="1"/>
</dbReference>
<dbReference type="GO" id="GO:0005524">
    <property type="term" value="F:ATP binding"/>
    <property type="evidence" value="ECO:0007669"/>
    <property type="project" value="UniProtKB-KW"/>
</dbReference>
<dbReference type="GO" id="GO:0016887">
    <property type="term" value="F:ATP hydrolysis activity"/>
    <property type="evidence" value="ECO:0007669"/>
    <property type="project" value="EnsemblFungi"/>
</dbReference>
<proteinExistence type="predicted"/>
<dbReference type="InterPro" id="IPR003593">
    <property type="entry name" value="AAA+_ATPase"/>
</dbReference>